<dbReference type="InterPro" id="IPR038296">
    <property type="entry name" value="ParD_sf"/>
</dbReference>
<reference evidence="2" key="1">
    <citation type="submission" date="2017-07" db="EMBL/GenBank/DDBJ databases">
        <title>The cable genome - Insights into the physiology and evolution of filamentous bacteria capable of sulfide oxidation via long distance electron transfer.</title>
        <authorList>
            <person name="Thorup C."/>
            <person name="Bjerg J.T."/>
            <person name="Schreiber L."/>
            <person name="Nielsen L.P."/>
            <person name="Kjeldsen K.U."/>
            <person name="Boesen T."/>
            <person name="Boggild A."/>
            <person name="Meysman F."/>
            <person name="Geelhoed J."/>
            <person name="Schramm A."/>
        </authorList>
    </citation>
    <scope>NUCLEOTIDE SEQUENCE [LARGE SCALE GENOMIC DNA]</scope>
    <source>
        <strain evidence="2">GS</strain>
    </source>
</reference>
<proteinExistence type="predicted"/>
<dbReference type="AlphaFoldDB" id="A0A521FZ99"/>
<dbReference type="Pfam" id="PF09386">
    <property type="entry name" value="ParD"/>
    <property type="match status" value="1"/>
</dbReference>
<gene>
    <name evidence="2" type="ORF">CDV28_14021</name>
</gene>
<organism evidence="2 3">
    <name type="scientific">Candidatus Electronema aureum</name>
    <dbReference type="NCBI Taxonomy" id="2005002"/>
    <lineage>
        <taxon>Bacteria</taxon>
        <taxon>Pseudomonadati</taxon>
        <taxon>Thermodesulfobacteriota</taxon>
        <taxon>Desulfobulbia</taxon>
        <taxon>Desulfobulbales</taxon>
        <taxon>Desulfobulbaceae</taxon>
        <taxon>Candidatus Electronema</taxon>
    </lineage>
</organism>
<evidence type="ECO:0000256" key="1">
    <source>
        <dbReference type="SAM" id="MobiDB-lite"/>
    </source>
</evidence>
<evidence type="ECO:0000313" key="2">
    <source>
        <dbReference type="EMBL" id="TAA74093.1"/>
    </source>
</evidence>
<keyword evidence="3" id="KW-1185">Reference proteome</keyword>
<sequence>MLAGTKKRLVIELDPQEHGAIKAQALRLGISMKEYVLRQLRDRRENPVSDDLTAALAAALNEVKAHKEGKMNAPPESARAFFSRL</sequence>
<comment type="caution">
    <text evidence="2">The sequence shown here is derived from an EMBL/GenBank/DDBJ whole genome shotgun (WGS) entry which is preliminary data.</text>
</comment>
<evidence type="ECO:0000313" key="3">
    <source>
        <dbReference type="Proteomes" id="UP000316238"/>
    </source>
</evidence>
<dbReference type="Gene3D" id="6.10.180.10">
    <property type="entry name" value="Antitoxin ParD"/>
    <property type="match status" value="1"/>
</dbReference>
<dbReference type="InterPro" id="IPR022789">
    <property type="entry name" value="ParD"/>
</dbReference>
<evidence type="ECO:0008006" key="4">
    <source>
        <dbReference type="Google" id="ProtNLM"/>
    </source>
</evidence>
<dbReference type="EMBL" id="NQJD01000040">
    <property type="protein sequence ID" value="TAA74093.1"/>
    <property type="molecule type" value="Genomic_DNA"/>
</dbReference>
<accession>A0A521FZ99</accession>
<dbReference type="Proteomes" id="UP000316238">
    <property type="component" value="Unassembled WGS sequence"/>
</dbReference>
<name>A0A521FZ99_9BACT</name>
<feature type="region of interest" description="Disordered" evidence="1">
    <location>
        <begin position="65"/>
        <end position="85"/>
    </location>
</feature>
<protein>
    <recommendedName>
        <fullName evidence="4">Antitoxin ParD</fullName>
    </recommendedName>
</protein>